<dbReference type="STRING" id="1221500.ABE65_011770"/>
<dbReference type="GO" id="GO:0022857">
    <property type="term" value="F:transmembrane transporter activity"/>
    <property type="evidence" value="ECO:0007669"/>
    <property type="project" value="UniProtKB-ARBA"/>
</dbReference>
<dbReference type="SUPFAM" id="SSF52540">
    <property type="entry name" value="P-loop containing nucleoside triphosphate hydrolases"/>
    <property type="match status" value="1"/>
</dbReference>
<protein>
    <submittedName>
        <fullName evidence="6">ABC transporter ATP-binding protein</fullName>
    </submittedName>
</protein>
<evidence type="ECO:0000256" key="1">
    <source>
        <dbReference type="ARBA" id="ARBA00005417"/>
    </source>
</evidence>
<dbReference type="Proteomes" id="UP000076623">
    <property type="component" value="Chromosome"/>
</dbReference>
<keyword evidence="7" id="KW-1185">Reference proteome</keyword>
<dbReference type="GO" id="GO:0098796">
    <property type="term" value="C:membrane protein complex"/>
    <property type="evidence" value="ECO:0007669"/>
    <property type="project" value="UniProtKB-ARBA"/>
</dbReference>
<keyword evidence="2" id="KW-0813">Transport</keyword>
<reference evidence="6 7" key="1">
    <citation type="submission" date="2016-04" db="EMBL/GenBank/DDBJ databases">
        <title>Complete genome sequence of Fictibacillus phosphorivorans G25-29, a strain toxic to nematodes.</title>
        <authorList>
            <person name="Zheng Z."/>
        </authorList>
    </citation>
    <scope>NUCLEOTIDE SEQUENCE [LARGE SCALE GENOMIC DNA]</scope>
    <source>
        <strain evidence="6 7">G25-29</strain>
    </source>
</reference>
<evidence type="ECO:0000313" key="6">
    <source>
        <dbReference type="EMBL" id="ANC77441.1"/>
    </source>
</evidence>
<dbReference type="EMBL" id="CP015378">
    <property type="protein sequence ID" value="ANC77441.1"/>
    <property type="molecule type" value="Genomic_DNA"/>
</dbReference>
<dbReference type="CDD" id="cd03255">
    <property type="entry name" value="ABC_MJ0796_LolCDE_FtsE"/>
    <property type="match status" value="1"/>
</dbReference>
<proteinExistence type="inferred from homology"/>
<dbReference type="KEGG" id="fpn:ABE65_011770"/>
<sequence>MIHVQNLEKNYTIGTKSYNVLKGVDFKAEEGEFIAVMGPSGSGKSTLLNLLGGLDQPDNGSITINEESIHTMSEKQRTLFRREQIGFIFQNYQLLPNLTVEENVGFPMHAASKKRTDIHQTVSNLLNAVSLTGKEKNYPSQLSGGQQQRVGIARALSMDPPLILADEPTGNLDRKSGTEVLRLLTTLHQEKKLTIIMVTHDVYAASYADRIILIKDGLIESDIRQGEGANTDVMANILAKLNS</sequence>
<dbReference type="GO" id="GO:0016887">
    <property type="term" value="F:ATP hydrolysis activity"/>
    <property type="evidence" value="ECO:0007669"/>
    <property type="project" value="InterPro"/>
</dbReference>
<dbReference type="AlphaFoldDB" id="A0A160IMK3"/>
<dbReference type="PANTHER" id="PTHR42798">
    <property type="entry name" value="LIPOPROTEIN-RELEASING SYSTEM ATP-BINDING PROTEIN LOLD"/>
    <property type="match status" value="1"/>
</dbReference>
<dbReference type="InterPro" id="IPR017871">
    <property type="entry name" value="ABC_transporter-like_CS"/>
</dbReference>
<dbReference type="SMART" id="SM00382">
    <property type="entry name" value="AAA"/>
    <property type="match status" value="1"/>
</dbReference>
<dbReference type="GO" id="GO:0005524">
    <property type="term" value="F:ATP binding"/>
    <property type="evidence" value="ECO:0007669"/>
    <property type="project" value="UniProtKB-KW"/>
</dbReference>
<dbReference type="InterPro" id="IPR003593">
    <property type="entry name" value="AAA+_ATPase"/>
</dbReference>
<feature type="domain" description="ABC transporter" evidence="5">
    <location>
        <begin position="2"/>
        <end position="241"/>
    </location>
</feature>
<evidence type="ECO:0000313" key="7">
    <source>
        <dbReference type="Proteomes" id="UP000076623"/>
    </source>
</evidence>
<dbReference type="FunFam" id="3.40.50.300:FF:000032">
    <property type="entry name" value="Export ABC transporter ATP-binding protein"/>
    <property type="match status" value="1"/>
</dbReference>
<evidence type="ECO:0000256" key="3">
    <source>
        <dbReference type="ARBA" id="ARBA00022741"/>
    </source>
</evidence>
<gene>
    <name evidence="6" type="ORF">ABE65_011770</name>
</gene>
<comment type="similarity">
    <text evidence="1">Belongs to the ABC transporter superfamily.</text>
</comment>
<dbReference type="InterPro" id="IPR027417">
    <property type="entry name" value="P-loop_NTPase"/>
</dbReference>
<dbReference type="PANTHER" id="PTHR42798:SF7">
    <property type="entry name" value="ALPHA-D-RIBOSE 1-METHYLPHOSPHONATE 5-TRIPHOSPHATE SYNTHASE SUBUNIT PHNL"/>
    <property type="match status" value="1"/>
</dbReference>
<keyword evidence="4 6" id="KW-0067">ATP-binding</keyword>
<evidence type="ECO:0000259" key="5">
    <source>
        <dbReference type="PROSITE" id="PS50893"/>
    </source>
</evidence>
<keyword evidence="3" id="KW-0547">Nucleotide-binding</keyword>
<accession>A0A160IMK3</accession>
<dbReference type="InterPro" id="IPR017911">
    <property type="entry name" value="MacB-like_ATP-bd"/>
</dbReference>
<dbReference type="Gene3D" id="3.40.50.300">
    <property type="entry name" value="P-loop containing nucleotide triphosphate hydrolases"/>
    <property type="match status" value="1"/>
</dbReference>
<evidence type="ECO:0000256" key="4">
    <source>
        <dbReference type="ARBA" id="ARBA00022840"/>
    </source>
</evidence>
<dbReference type="PROSITE" id="PS50893">
    <property type="entry name" value="ABC_TRANSPORTER_2"/>
    <property type="match status" value="1"/>
</dbReference>
<dbReference type="PROSITE" id="PS00211">
    <property type="entry name" value="ABC_TRANSPORTER_1"/>
    <property type="match status" value="1"/>
</dbReference>
<dbReference type="Pfam" id="PF00005">
    <property type="entry name" value="ABC_tran"/>
    <property type="match status" value="1"/>
</dbReference>
<dbReference type="RefSeq" id="WP_066395062.1">
    <property type="nucleotide sequence ID" value="NZ_CP015378.1"/>
</dbReference>
<organism evidence="6 7">
    <name type="scientific">Fictibacillus phosphorivorans</name>
    <dbReference type="NCBI Taxonomy" id="1221500"/>
    <lineage>
        <taxon>Bacteria</taxon>
        <taxon>Bacillati</taxon>
        <taxon>Bacillota</taxon>
        <taxon>Bacilli</taxon>
        <taxon>Bacillales</taxon>
        <taxon>Fictibacillaceae</taxon>
        <taxon>Fictibacillus</taxon>
    </lineage>
</organism>
<evidence type="ECO:0000256" key="2">
    <source>
        <dbReference type="ARBA" id="ARBA00022448"/>
    </source>
</evidence>
<dbReference type="InterPro" id="IPR003439">
    <property type="entry name" value="ABC_transporter-like_ATP-bd"/>
</dbReference>
<name>A0A160IMK3_9BACL</name>